<dbReference type="InterPro" id="IPR011437">
    <property type="entry name" value="DUF1540"/>
</dbReference>
<gene>
    <name evidence="2" type="ORF">LCGC14_2675490</name>
</gene>
<dbReference type="AlphaFoldDB" id="A0A0F9CEN7"/>
<evidence type="ECO:0000259" key="1">
    <source>
        <dbReference type="Pfam" id="PF07561"/>
    </source>
</evidence>
<reference evidence="2" key="1">
    <citation type="journal article" date="2015" name="Nature">
        <title>Complex archaea that bridge the gap between prokaryotes and eukaryotes.</title>
        <authorList>
            <person name="Spang A."/>
            <person name="Saw J.H."/>
            <person name="Jorgensen S.L."/>
            <person name="Zaremba-Niedzwiedzka K."/>
            <person name="Martijn J."/>
            <person name="Lind A.E."/>
            <person name="van Eijk R."/>
            <person name="Schleper C."/>
            <person name="Guy L."/>
            <person name="Ettema T.J."/>
        </authorList>
    </citation>
    <scope>NUCLEOTIDE SEQUENCE</scope>
</reference>
<feature type="domain" description="DUF1540" evidence="1">
    <location>
        <begin position="9"/>
        <end position="42"/>
    </location>
</feature>
<organism evidence="2">
    <name type="scientific">marine sediment metagenome</name>
    <dbReference type="NCBI Taxonomy" id="412755"/>
    <lineage>
        <taxon>unclassified sequences</taxon>
        <taxon>metagenomes</taxon>
        <taxon>ecological metagenomes</taxon>
    </lineage>
</organism>
<name>A0A0F9CEN7_9ZZZZ</name>
<comment type="caution">
    <text evidence="2">The sequence shown here is derived from an EMBL/GenBank/DDBJ whole genome shotgun (WGS) entry which is preliminary data.</text>
</comment>
<evidence type="ECO:0000313" key="2">
    <source>
        <dbReference type="EMBL" id="KKK95171.1"/>
    </source>
</evidence>
<proteinExistence type="predicted"/>
<accession>A0A0F9CEN7</accession>
<dbReference type="Pfam" id="PF07561">
    <property type="entry name" value="DUF1540"/>
    <property type="match status" value="1"/>
</dbReference>
<sequence length="47" mass="5473">MAENNIIATCHVNDCSFWQNEHCLAQKIQVDVMQDHADCMTYKKESE</sequence>
<dbReference type="EMBL" id="LAZR01047028">
    <property type="protein sequence ID" value="KKK95171.1"/>
    <property type="molecule type" value="Genomic_DNA"/>
</dbReference>
<protein>
    <recommendedName>
        <fullName evidence="1">DUF1540 domain-containing protein</fullName>
    </recommendedName>
</protein>